<organism evidence="1 2">
    <name type="scientific">Glaciecola nitratireducens (strain JCM 12485 / KCTC 12276 / FR1064)</name>
    <dbReference type="NCBI Taxonomy" id="1085623"/>
    <lineage>
        <taxon>Bacteria</taxon>
        <taxon>Pseudomonadati</taxon>
        <taxon>Pseudomonadota</taxon>
        <taxon>Gammaproteobacteria</taxon>
        <taxon>Alteromonadales</taxon>
        <taxon>Alteromonadaceae</taxon>
        <taxon>Brumicola</taxon>
    </lineage>
</organism>
<dbReference type="AlphaFoldDB" id="G4QM74"/>
<evidence type="ECO:0000313" key="2">
    <source>
        <dbReference type="Proteomes" id="UP000009282"/>
    </source>
</evidence>
<keyword evidence="2" id="KW-1185">Reference proteome</keyword>
<evidence type="ECO:0000313" key="1">
    <source>
        <dbReference type="EMBL" id="AEP30645.1"/>
    </source>
</evidence>
<dbReference type="Proteomes" id="UP000009282">
    <property type="component" value="Chromosome"/>
</dbReference>
<sequence length="358" mass="40369">MHKILFAANGEHIENLKGRLTDIDNVSFHSILQMKYLTKGSLHNPIFGTLAARKAIKTCERLAKDHVVESYCFLGFNSFLLLNLMKLYKHEVEIDINLILHNDLSANFDWRSKNPFVKAFDLRTSLTLNMPNNLNIVVLELGIRESLLEIYPNLKKNIRLLEHPILASDCNAGKPFDQANIKIGFVGHCSKNKGFNTFLDIAKRYQSNVVTFYAIGQKESGSSDDNFDALERAPSLSSVPRDEYVKLVADMDIICLPVSTGYNFVASGSVLDAISNAKPVFILNNNSYRAMQDKYGEIGILFDNKENMLETFSSAIAKVSSNMALWQKNIQNIKLARTAENIEFSLKSRYRSEKANSL</sequence>
<dbReference type="Gene3D" id="3.40.50.2000">
    <property type="entry name" value="Glycogen Phosphorylase B"/>
    <property type="match status" value="1"/>
</dbReference>
<gene>
    <name evidence="1" type="ordered locus">GNIT_2548</name>
</gene>
<proteinExistence type="predicted"/>
<dbReference type="KEGG" id="gni:GNIT_2548"/>
<reference evidence="1 2" key="1">
    <citation type="journal article" date="2011" name="J. Bacteriol.">
        <title>Complete genome sequence of seawater bacterium Glaciecola nitratireducens FR1064T.</title>
        <authorList>
            <person name="Bian F."/>
            <person name="Qin Q.L."/>
            <person name="Xie B.B."/>
            <person name="Shu Y.L."/>
            <person name="Zhang X.Y."/>
            <person name="Yu Y."/>
            <person name="Chen B."/>
            <person name="Chen X.L."/>
            <person name="Zhou B.C."/>
            <person name="Zhang Y.Z."/>
        </authorList>
    </citation>
    <scope>NUCLEOTIDE SEQUENCE [LARGE SCALE GENOMIC DNA]</scope>
    <source>
        <strain evidence="2">JCM 12485 / KCTC 12276 / FR1064</strain>
    </source>
</reference>
<dbReference type="eggNOG" id="ENOG50331M7">
    <property type="taxonomic scope" value="Bacteria"/>
</dbReference>
<dbReference type="HOGENOM" id="CLU_773304_0_0_6"/>
<dbReference type="SUPFAM" id="SSF53756">
    <property type="entry name" value="UDP-Glycosyltransferase/glycogen phosphorylase"/>
    <property type="match status" value="1"/>
</dbReference>
<dbReference type="EMBL" id="CP003060">
    <property type="protein sequence ID" value="AEP30645.1"/>
    <property type="molecule type" value="Genomic_DNA"/>
</dbReference>
<dbReference type="STRING" id="1085623.GNIT_2548"/>
<protein>
    <submittedName>
        <fullName evidence="1">Uncharacterized protein</fullName>
    </submittedName>
</protein>
<accession>G4QM74</accession>
<name>G4QM74_GLANF</name>